<feature type="compositionally biased region" description="Acidic residues" evidence="3">
    <location>
        <begin position="746"/>
        <end position="756"/>
    </location>
</feature>
<name>A0A182WIN5_9DIPT</name>
<dbReference type="InterPro" id="IPR036612">
    <property type="entry name" value="KH_dom_type_1_sf"/>
</dbReference>
<dbReference type="PROSITE" id="PS50084">
    <property type="entry name" value="KH_TYPE_1"/>
    <property type="match status" value="1"/>
</dbReference>
<evidence type="ECO:0000256" key="1">
    <source>
        <dbReference type="ARBA" id="ARBA00023002"/>
    </source>
</evidence>
<dbReference type="EnsemblMetazoa" id="AMIN010239-RA">
    <property type="protein sequence ID" value="AMIN010239-PA"/>
    <property type="gene ID" value="AMIN010239"/>
</dbReference>
<dbReference type="PRINTS" id="PR00081">
    <property type="entry name" value="GDHRDH"/>
</dbReference>
<dbReference type="Pfam" id="PF00106">
    <property type="entry name" value="adh_short"/>
    <property type="match status" value="1"/>
</dbReference>
<keyword evidence="2" id="KW-0694">RNA-binding</keyword>
<dbReference type="STRING" id="112268.A0A182WIN5"/>
<dbReference type="InterPro" id="IPR004087">
    <property type="entry name" value="KH_dom"/>
</dbReference>
<dbReference type="InterPro" id="IPR019510">
    <property type="entry name" value="AKAP7-like_phosphoesterase"/>
</dbReference>
<dbReference type="GO" id="GO:0003723">
    <property type="term" value="F:RNA binding"/>
    <property type="evidence" value="ECO:0007669"/>
    <property type="project" value="UniProtKB-UniRule"/>
</dbReference>
<dbReference type="PANTHER" id="PTHR43157">
    <property type="entry name" value="PHOSPHATIDYLINOSITOL-GLYCAN BIOSYNTHESIS CLASS F PROTEIN-RELATED"/>
    <property type="match status" value="1"/>
</dbReference>
<evidence type="ECO:0000256" key="3">
    <source>
        <dbReference type="SAM" id="MobiDB-lite"/>
    </source>
</evidence>
<keyword evidence="6" id="KW-1185">Reference proteome</keyword>
<feature type="region of interest" description="Disordered" evidence="3">
    <location>
        <begin position="746"/>
        <end position="767"/>
    </location>
</feature>
<dbReference type="GO" id="GO:0016491">
    <property type="term" value="F:oxidoreductase activity"/>
    <property type="evidence" value="ECO:0007669"/>
    <property type="project" value="UniProtKB-KW"/>
</dbReference>
<dbReference type="PANTHER" id="PTHR43157:SF31">
    <property type="entry name" value="PHOSPHATIDYLINOSITOL-GLYCAN BIOSYNTHESIS CLASS F PROTEIN"/>
    <property type="match status" value="1"/>
</dbReference>
<reference evidence="6" key="1">
    <citation type="submission" date="2013-03" db="EMBL/GenBank/DDBJ databases">
        <title>The Genome Sequence of Anopheles minimus MINIMUS1.</title>
        <authorList>
            <consortium name="The Broad Institute Genomics Platform"/>
            <person name="Neafsey D.E."/>
            <person name="Walton C."/>
            <person name="Walker B."/>
            <person name="Young S.K."/>
            <person name="Zeng Q."/>
            <person name="Gargeya S."/>
            <person name="Fitzgerald M."/>
            <person name="Haas B."/>
            <person name="Abouelleil A."/>
            <person name="Allen A.W."/>
            <person name="Alvarado L."/>
            <person name="Arachchi H.M."/>
            <person name="Berlin A.M."/>
            <person name="Chapman S.B."/>
            <person name="Gainer-Dewar J."/>
            <person name="Goldberg J."/>
            <person name="Griggs A."/>
            <person name="Gujja S."/>
            <person name="Hansen M."/>
            <person name="Howarth C."/>
            <person name="Imamovic A."/>
            <person name="Ireland A."/>
            <person name="Larimer J."/>
            <person name="McCowan C."/>
            <person name="Murphy C."/>
            <person name="Pearson M."/>
            <person name="Poon T.W."/>
            <person name="Priest M."/>
            <person name="Roberts A."/>
            <person name="Saif S."/>
            <person name="Shea T."/>
            <person name="Sisk P."/>
            <person name="Sykes S."/>
            <person name="Wortman J."/>
            <person name="Nusbaum C."/>
            <person name="Birren B."/>
        </authorList>
    </citation>
    <scope>NUCLEOTIDE SEQUENCE [LARGE SCALE GENOMIC DNA]</scope>
    <source>
        <strain evidence="6">MINIMUS1</strain>
    </source>
</reference>
<dbReference type="InterPro" id="IPR047538">
    <property type="entry name" value="KH-I_ASCC1"/>
</dbReference>
<organism evidence="5 6">
    <name type="scientific">Anopheles minimus</name>
    <dbReference type="NCBI Taxonomy" id="112268"/>
    <lineage>
        <taxon>Eukaryota</taxon>
        <taxon>Metazoa</taxon>
        <taxon>Ecdysozoa</taxon>
        <taxon>Arthropoda</taxon>
        <taxon>Hexapoda</taxon>
        <taxon>Insecta</taxon>
        <taxon>Pterygota</taxon>
        <taxon>Neoptera</taxon>
        <taxon>Endopterygota</taxon>
        <taxon>Diptera</taxon>
        <taxon>Nematocera</taxon>
        <taxon>Culicoidea</taxon>
        <taxon>Culicidae</taxon>
        <taxon>Anophelinae</taxon>
        <taxon>Anopheles</taxon>
    </lineage>
</organism>
<dbReference type="SUPFAM" id="SSF55144">
    <property type="entry name" value="LigT-like"/>
    <property type="match status" value="1"/>
</dbReference>
<keyword evidence="1" id="KW-0560">Oxidoreductase</keyword>
<protein>
    <recommendedName>
        <fullName evidence="4">K Homology domain-containing protein</fullName>
    </recommendedName>
</protein>
<feature type="compositionally biased region" description="Low complexity" evidence="3">
    <location>
        <begin position="757"/>
        <end position="767"/>
    </location>
</feature>
<dbReference type="AlphaFoldDB" id="A0A182WIN5"/>
<dbReference type="InterPro" id="IPR009097">
    <property type="entry name" value="Cyclic_Pdiesterase"/>
</dbReference>
<evidence type="ECO:0000259" key="4">
    <source>
        <dbReference type="SMART" id="SM00322"/>
    </source>
</evidence>
<dbReference type="PRINTS" id="PR00080">
    <property type="entry name" value="SDRFAMILY"/>
</dbReference>
<dbReference type="GO" id="GO:0010468">
    <property type="term" value="P:regulation of gene expression"/>
    <property type="evidence" value="ECO:0007669"/>
    <property type="project" value="UniProtKB-ARBA"/>
</dbReference>
<reference evidence="5" key="2">
    <citation type="submission" date="2020-05" db="UniProtKB">
        <authorList>
            <consortium name="EnsemblMetazoa"/>
        </authorList>
    </citation>
    <scope>IDENTIFICATION</scope>
    <source>
        <strain evidence="5">MINIMUS1</strain>
    </source>
</reference>
<dbReference type="Gene3D" id="3.30.1370.10">
    <property type="entry name" value="K Homology domain, type 1"/>
    <property type="match status" value="1"/>
</dbReference>
<dbReference type="InterPro" id="IPR002347">
    <property type="entry name" value="SDR_fam"/>
</dbReference>
<sequence>MDVLSPQLMWIGTRCYRVNQTKATAQLESVSDQPQTYVEEDMYGEDDREEEYDIEVTNHGKYQTSFHVPSAFYAMIIGAKGQTRQRLEAETKVQIRVPKQGTTGDIVVTGSTRKSVVVARSRIELMVIGARNKQQFTHFLSVPLSVPEVTKRFLDFRHKVVSKLPRAFSVDQSLFQQPDKLHITLCTMSLMDNQDRANAAQILLDCQESIISPTLKENGPLEIRVRGLEYMNDDPHSVDVLYAKIESPALQTVADQIYEYFTAKGLMQRKYEQVKLHVTLINSLFRVSQAEIVNEKVAERKRITFDASEILRLYGEFDFGSLVLNEIHLSQRFSTSCTGYYEATASTTDELDTTHQSVTFRRQFRESSRTDNMMLSVVIGVVVAVLTYKLARLIIEGGQFRKNTRCVGKVILITGGNTGIGKETARELLKRGGKVYIACRSLERANEARNDIVAQTGLSDIHVRELDLASIESIRNFAKRFLEEEKRLDLLINNAGVMACPKALTKDGFEQQLGVNHLGHFLLTNLLLDRLKASAPSRIINLSSLAHKYGKINRKDLNSEHSYNQVTAYCQSKLANVMFTRELAKRLRDTGVNAYAVHPGTVDTDLPRHMGSLFFLFDHKLVKPLLRVAFKTPLSGAQTTLYTALDEDLQEESGNYYADCREQKLSKYACNDELALWLWEESARMTGFSGNENEPLQIPAEVEDMCDIGNLFASFRDRLVVAGSLRTALKTSDSTSRLMMVVEEVEDSNPVADEDGTATTGKVDTGGTTAGDATVPIVNALSGRWKADPFVVVLVELPAVDATEAMVLVVDVAFWLATATVGTPYPAVDEGVEE</sequence>
<evidence type="ECO:0000313" key="5">
    <source>
        <dbReference type="EnsemblMetazoa" id="AMIN010239-PA"/>
    </source>
</evidence>
<dbReference type="Gene3D" id="3.90.1140.10">
    <property type="entry name" value="Cyclic phosphodiesterase"/>
    <property type="match status" value="1"/>
</dbReference>
<evidence type="ECO:0000313" key="6">
    <source>
        <dbReference type="Proteomes" id="UP000075920"/>
    </source>
</evidence>
<dbReference type="VEuPathDB" id="VectorBase:AMIN010239"/>
<dbReference type="Proteomes" id="UP000075920">
    <property type="component" value="Unassembled WGS sequence"/>
</dbReference>
<dbReference type="Pfam" id="PF10469">
    <property type="entry name" value="AKAP7_NLS"/>
    <property type="match status" value="1"/>
</dbReference>
<dbReference type="SUPFAM" id="SSF51735">
    <property type="entry name" value="NAD(P)-binding Rossmann-fold domains"/>
    <property type="match status" value="1"/>
</dbReference>
<dbReference type="InterPro" id="IPR004088">
    <property type="entry name" value="KH_dom_type_1"/>
</dbReference>
<dbReference type="InterPro" id="IPR036291">
    <property type="entry name" value="NAD(P)-bd_dom_sf"/>
</dbReference>
<dbReference type="SUPFAM" id="SSF54791">
    <property type="entry name" value="Eukaryotic type KH-domain (KH-domain type I)"/>
    <property type="match status" value="1"/>
</dbReference>
<feature type="domain" description="K Homology" evidence="4">
    <location>
        <begin position="60"/>
        <end position="128"/>
    </location>
</feature>
<evidence type="ECO:0000256" key="2">
    <source>
        <dbReference type="PROSITE-ProRule" id="PRU00117"/>
    </source>
</evidence>
<proteinExistence type="predicted"/>
<accession>A0A182WIN5</accession>
<dbReference type="CDD" id="cd22419">
    <property type="entry name" value="KH-I_ASCC1"/>
    <property type="match status" value="1"/>
</dbReference>
<dbReference type="SMART" id="SM00322">
    <property type="entry name" value="KH"/>
    <property type="match status" value="1"/>
</dbReference>
<dbReference type="Pfam" id="PF00013">
    <property type="entry name" value="KH_1"/>
    <property type="match status" value="1"/>
</dbReference>
<dbReference type="Gene3D" id="3.40.50.720">
    <property type="entry name" value="NAD(P)-binding Rossmann-like Domain"/>
    <property type="match status" value="1"/>
</dbReference>